<dbReference type="Gene3D" id="3.40.710.10">
    <property type="entry name" value="DD-peptidase/beta-lactamase superfamily"/>
    <property type="match status" value="1"/>
</dbReference>
<dbReference type="STRING" id="576137.A0A1L7XX98"/>
<organism evidence="2 3">
    <name type="scientific">Phialocephala subalpina</name>
    <dbReference type="NCBI Taxonomy" id="576137"/>
    <lineage>
        <taxon>Eukaryota</taxon>
        <taxon>Fungi</taxon>
        <taxon>Dikarya</taxon>
        <taxon>Ascomycota</taxon>
        <taxon>Pezizomycotina</taxon>
        <taxon>Leotiomycetes</taxon>
        <taxon>Helotiales</taxon>
        <taxon>Mollisiaceae</taxon>
        <taxon>Phialocephala</taxon>
        <taxon>Phialocephala fortinii species complex</taxon>
    </lineage>
</organism>
<dbReference type="PANTHER" id="PTHR43319">
    <property type="entry name" value="BETA-LACTAMASE-RELATED"/>
    <property type="match status" value="1"/>
</dbReference>
<dbReference type="Pfam" id="PF00144">
    <property type="entry name" value="Beta-lactamase"/>
    <property type="match status" value="1"/>
</dbReference>
<keyword evidence="3" id="KW-1185">Reference proteome</keyword>
<accession>A0A1L7XX98</accession>
<protein>
    <submittedName>
        <fullName evidence="2">Related to beta-lactamase</fullName>
    </submittedName>
</protein>
<evidence type="ECO:0000313" key="3">
    <source>
        <dbReference type="Proteomes" id="UP000184330"/>
    </source>
</evidence>
<evidence type="ECO:0000313" key="2">
    <source>
        <dbReference type="EMBL" id="CZR69692.1"/>
    </source>
</evidence>
<evidence type="ECO:0000259" key="1">
    <source>
        <dbReference type="Pfam" id="PF00144"/>
    </source>
</evidence>
<dbReference type="AlphaFoldDB" id="A0A1L7XX98"/>
<dbReference type="OrthoDB" id="5946976at2759"/>
<dbReference type="PANTHER" id="PTHR43319:SF3">
    <property type="entry name" value="BETA-LACTAMASE-RELATED DOMAIN-CONTAINING PROTEIN"/>
    <property type="match status" value="1"/>
</dbReference>
<dbReference type="InterPro" id="IPR001466">
    <property type="entry name" value="Beta-lactam-related"/>
</dbReference>
<name>A0A1L7XX98_9HELO</name>
<feature type="domain" description="Beta-lactamase-related" evidence="1">
    <location>
        <begin position="15"/>
        <end position="365"/>
    </location>
</feature>
<dbReference type="EMBL" id="FJOG01000077">
    <property type="protein sequence ID" value="CZR69692.1"/>
    <property type="molecule type" value="Genomic_DNA"/>
</dbReference>
<dbReference type="SUPFAM" id="SSF56601">
    <property type="entry name" value="beta-lactamase/transpeptidase-like"/>
    <property type="match status" value="1"/>
</dbReference>
<dbReference type="Proteomes" id="UP000184330">
    <property type="component" value="Unassembled WGS sequence"/>
</dbReference>
<dbReference type="InterPro" id="IPR052907">
    <property type="entry name" value="Beta-lactamase/esterase"/>
</dbReference>
<proteinExistence type="predicted"/>
<sequence>MAQVQGHFDATYKEVQQLLQDFVASGEEVGASVAVNINGRNVVDIWAGYADGDHVHPWEKDTIVNLFSTTKTVTALAALMLIDRGQLDIDANISQYWPEFAANGKQDVKVRHLLSHRSGVSGWDGTMTVEDVCDFEKATSMLAGQAPWWTPGTASGYHSFTWGHLVGELVRRITGNTLKQFVSKEIATPLGADFQLGVLEKDLPRVADLISFTPGGDPPQLEHDSVAAKTLANPSVDPNVANSTVWRNAELGAANGHGNARSVARILSTITLEGEVDGVRLLSPKTVDFIFQEQGYGIDLVVGIPLRFGIGYGITGDGDTIVDDWIPRGRVCYWGGWGGSVVIMDLDRKVTIAYAMNKMDNVGLGSTRTKAYVKAIYQALGVI</sequence>
<reference evidence="2 3" key="1">
    <citation type="submission" date="2016-03" db="EMBL/GenBank/DDBJ databases">
        <authorList>
            <person name="Ploux O."/>
        </authorList>
    </citation>
    <scope>NUCLEOTIDE SEQUENCE [LARGE SCALE GENOMIC DNA]</scope>
    <source>
        <strain evidence="2 3">UAMH 11012</strain>
    </source>
</reference>
<dbReference type="InterPro" id="IPR012338">
    <property type="entry name" value="Beta-lactam/transpept-like"/>
</dbReference>
<gene>
    <name evidence="2" type="ORF">PAC_19592</name>
</gene>